<organism evidence="2 3">
    <name type="scientific">Sphaerisporangium melleum</name>
    <dbReference type="NCBI Taxonomy" id="321316"/>
    <lineage>
        <taxon>Bacteria</taxon>
        <taxon>Bacillati</taxon>
        <taxon>Actinomycetota</taxon>
        <taxon>Actinomycetes</taxon>
        <taxon>Streptosporangiales</taxon>
        <taxon>Streptosporangiaceae</taxon>
        <taxon>Sphaerisporangium</taxon>
    </lineage>
</organism>
<dbReference type="GO" id="GO:0030649">
    <property type="term" value="P:aminoglycoside antibiotic catabolic process"/>
    <property type="evidence" value="ECO:0007669"/>
    <property type="project" value="TreeGrafter"/>
</dbReference>
<dbReference type="PANTHER" id="PTHR37817:SF1">
    <property type="entry name" value="N-ACETYLTRANSFERASE EIS"/>
    <property type="match status" value="1"/>
</dbReference>
<protein>
    <submittedName>
        <fullName evidence="2">Acetyltransferase</fullName>
    </submittedName>
</protein>
<evidence type="ECO:0000313" key="3">
    <source>
        <dbReference type="Proteomes" id="UP000645217"/>
    </source>
</evidence>
<reference evidence="2" key="2">
    <citation type="submission" date="2020-09" db="EMBL/GenBank/DDBJ databases">
        <authorList>
            <person name="Sun Q."/>
            <person name="Ohkuma M."/>
        </authorList>
    </citation>
    <scope>NUCLEOTIDE SEQUENCE</scope>
    <source>
        <strain evidence="2">JCM 13064</strain>
    </source>
</reference>
<dbReference type="InterPro" id="IPR000182">
    <property type="entry name" value="GNAT_dom"/>
</dbReference>
<sequence>MDSTTDLRPQFDNARDYYLSLGHADRSDGDPALYRSGVPHSLLNGVLRLGDKDVDEALAEARGRLDGVPWWWWIGADSRSGVEEALLTRGGAFVQPMPVMAVSLDRVADVPAPAGLTVEQVTASGIREWVQTFAPAFSMSPALHEDISRIEAARAGHPGTLIRFAARIDGQMVGTAALFDAHGVAGIYAVSTVETHRRRGIGAHLTTVALHTGRERGLRVGTLQASSAGAHVYRGMGFETVAEYHIFQLPPA</sequence>
<comment type="caution">
    <text evidence="2">The sequence shown here is derived from an EMBL/GenBank/DDBJ whole genome shotgun (WGS) entry which is preliminary data.</text>
</comment>
<dbReference type="CDD" id="cd04301">
    <property type="entry name" value="NAT_SF"/>
    <property type="match status" value="1"/>
</dbReference>
<dbReference type="AlphaFoldDB" id="A0A917VQX8"/>
<accession>A0A917VQX8</accession>
<evidence type="ECO:0000259" key="1">
    <source>
        <dbReference type="PROSITE" id="PS51186"/>
    </source>
</evidence>
<dbReference type="PANTHER" id="PTHR37817">
    <property type="entry name" value="N-ACETYLTRANSFERASE EIS"/>
    <property type="match status" value="1"/>
</dbReference>
<dbReference type="EMBL" id="BMNT01000034">
    <property type="protein sequence ID" value="GGL05647.1"/>
    <property type="molecule type" value="Genomic_DNA"/>
</dbReference>
<keyword evidence="3" id="KW-1185">Reference proteome</keyword>
<dbReference type="RefSeq" id="WP_189165928.1">
    <property type="nucleotide sequence ID" value="NZ_BMNT01000034.1"/>
</dbReference>
<name>A0A917VQX8_9ACTN</name>
<dbReference type="Pfam" id="PF00583">
    <property type="entry name" value="Acetyltransf_1"/>
    <property type="match status" value="1"/>
</dbReference>
<dbReference type="Proteomes" id="UP000645217">
    <property type="component" value="Unassembled WGS sequence"/>
</dbReference>
<dbReference type="GO" id="GO:0034069">
    <property type="term" value="F:aminoglycoside N-acetyltransferase activity"/>
    <property type="evidence" value="ECO:0007669"/>
    <property type="project" value="TreeGrafter"/>
</dbReference>
<dbReference type="InterPro" id="IPR016181">
    <property type="entry name" value="Acyl_CoA_acyltransferase"/>
</dbReference>
<dbReference type="SUPFAM" id="SSF55729">
    <property type="entry name" value="Acyl-CoA N-acyltransferases (Nat)"/>
    <property type="match status" value="1"/>
</dbReference>
<proteinExistence type="predicted"/>
<dbReference type="PROSITE" id="PS51186">
    <property type="entry name" value="GNAT"/>
    <property type="match status" value="1"/>
</dbReference>
<gene>
    <name evidence="2" type="ORF">GCM10007964_54880</name>
</gene>
<dbReference type="InterPro" id="IPR051554">
    <property type="entry name" value="Acetyltransferase_Eis"/>
</dbReference>
<dbReference type="Gene3D" id="3.40.630.30">
    <property type="match status" value="1"/>
</dbReference>
<evidence type="ECO:0000313" key="2">
    <source>
        <dbReference type="EMBL" id="GGL05647.1"/>
    </source>
</evidence>
<feature type="domain" description="N-acetyltransferase" evidence="1">
    <location>
        <begin position="116"/>
        <end position="252"/>
    </location>
</feature>
<reference evidence="2" key="1">
    <citation type="journal article" date="2014" name="Int. J. Syst. Evol. Microbiol.">
        <title>Complete genome sequence of Corynebacterium casei LMG S-19264T (=DSM 44701T), isolated from a smear-ripened cheese.</title>
        <authorList>
            <consortium name="US DOE Joint Genome Institute (JGI-PGF)"/>
            <person name="Walter F."/>
            <person name="Albersmeier A."/>
            <person name="Kalinowski J."/>
            <person name="Ruckert C."/>
        </authorList>
    </citation>
    <scope>NUCLEOTIDE SEQUENCE</scope>
    <source>
        <strain evidence="2">JCM 13064</strain>
    </source>
</reference>